<keyword evidence="13" id="KW-1185">Reference proteome</keyword>
<evidence type="ECO:0000256" key="8">
    <source>
        <dbReference type="ARBA" id="ARBA00032824"/>
    </source>
</evidence>
<dbReference type="PANTHER" id="PTHR10681:SF128">
    <property type="entry name" value="THIOREDOXIN-DEPENDENT PEROXIDE REDUCTASE, MITOCHONDRIAL"/>
    <property type="match status" value="1"/>
</dbReference>
<dbReference type="CDD" id="cd03015">
    <property type="entry name" value="PRX_Typ2cys"/>
    <property type="match status" value="1"/>
</dbReference>
<evidence type="ECO:0000256" key="9">
    <source>
        <dbReference type="ARBA" id="ARBA00037420"/>
    </source>
</evidence>
<evidence type="ECO:0000256" key="10">
    <source>
        <dbReference type="PIRSR" id="PIRSR000239-1"/>
    </source>
</evidence>
<name>Q8D267_WIGBR</name>
<dbReference type="EMBL" id="BA000021">
    <property type="protein sequence ID" value="BAC24633.1"/>
    <property type="molecule type" value="Genomic_DNA"/>
</dbReference>
<dbReference type="InterPro" id="IPR050217">
    <property type="entry name" value="Peroxiredoxin"/>
</dbReference>
<evidence type="ECO:0000259" key="11">
    <source>
        <dbReference type="PROSITE" id="PS51352"/>
    </source>
</evidence>
<dbReference type="Proteomes" id="UP000000562">
    <property type="component" value="Chromosome"/>
</dbReference>
<dbReference type="Pfam" id="PF00578">
    <property type="entry name" value="AhpC-TSA"/>
    <property type="match status" value="1"/>
</dbReference>
<dbReference type="AlphaFoldDB" id="Q8D267"/>
<keyword evidence="3" id="KW-0963">Cytoplasm</keyword>
<feature type="active site" description="Cysteine sulfenic acid (-SOH) intermediate; for peroxidase activity" evidence="10">
    <location>
        <position position="49"/>
    </location>
</feature>
<evidence type="ECO:0000256" key="1">
    <source>
        <dbReference type="ARBA" id="ARBA00004496"/>
    </source>
</evidence>
<dbReference type="GO" id="GO:0005829">
    <property type="term" value="C:cytosol"/>
    <property type="evidence" value="ECO:0007669"/>
    <property type="project" value="TreeGrafter"/>
</dbReference>
<sequence>MLVANKFIDFTAPAILSNGEIVQNFNLSNYIKNKVSVLFFWPMNFTFVCPSELIAFDKRFFEFKNRNVKLVGVSLDTVYSHQAWRSTSTKLGGIGEVRYPMVSDIKRNIMKSYNVEHPEIGVALRASFLIDKAGIVRHQIINDLPIGRDINEMIRVIDALLFHEKHGEVCPAQWKKNREGIVPSREGISQYLSENLNDL</sequence>
<dbReference type="Pfam" id="PF10417">
    <property type="entry name" value="1-cysPrx_C"/>
    <property type="match status" value="1"/>
</dbReference>
<proteinExistence type="inferred from homology"/>
<dbReference type="InterPro" id="IPR024706">
    <property type="entry name" value="Peroxiredoxin_AhpC-typ"/>
</dbReference>
<evidence type="ECO:0000256" key="4">
    <source>
        <dbReference type="ARBA" id="ARBA00022559"/>
    </source>
</evidence>
<dbReference type="SUPFAM" id="SSF52833">
    <property type="entry name" value="Thioredoxin-like"/>
    <property type="match status" value="1"/>
</dbReference>
<gene>
    <name evidence="12" type="primary">ahpC</name>
</gene>
<dbReference type="InterPro" id="IPR036249">
    <property type="entry name" value="Thioredoxin-like_sf"/>
</dbReference>
<dbReference type="eggNOG" id="COG0450">
    <property type="taxonomic scope" value="Bacteria"/>
</dbReference>
<keyword evidence="7" id="KW-0676">Redox-active center</keyword>
<dbReference type="InterPro" id="IPR019479">
    <property type="entry name" value="Peroxiredoxin_C"/>
</dbReference>
<dbReference type="GO" id="GO:0042744">
    <property type="term" value="P:hydrogen peroxide catabolic process"/>
    <property type="evidence" value="ECO:0007669"/>
    <property type="project" value="TreeGrafter"/>
</dbReference>
<evidence type="ECO:0000256" key="2">
    <source>
        <dbReference type="ARBA" id="ARBA00009796"/>
    </source>
</evidence>
<keyword evidence="5" id="KW-0560">Oxidoreductase</keyword>
<dbReference type="PIRSF" id="PIRSF000239">
    <property type="entry name" value="AHPC"/>
    <property type="match status" value="1"/>
</dbReference>
<comment type="function">
    <text evidence="9">Thiol-specific peroxidase that catalyzes the reduction of hydrogen peroxide and organic hydroperoxides to water and alcohols, respectively. Plays a role in cell protection against oxidative stress by detoxifying peroxides.</text>
</comment>
<evidence type="ECO:0000256" key="6">
    <source>
        <dbReference type="ARBA" id="ARBA00023157"/>
    </source>
</evidence>
<keyword evidence="6" id="KW-1015">Disulfide bond</keyword>
<reference evidence="12 13" key="1">
    <citation type="journal article" date="2002" name="Nat. Genet.">
        <title>Genome sequence of the endocellular obligate symbiont of tsetse flies, Wigglesworthia glossinidia.</title>
        <authorList>
            <person name="Akman L."/>
            <person name="Yamashita A."/>
            <person name="Watanabe H."/>
            <person name="Oshima K."/>
            <person name="Shiba T."/>
            <person name="Hattori M."/>
            <person name="Aksoy S."/>
        </authorList>
    </citation>
    <scope>NUCLEOTIDE SEQUENCE [LARGE SCALE GENOMIC DNA]</scope>
</reference>
<dbReference type="GO" id="GO:0008379">
    <property type="term" value="F:thioredoxin peroxidase activity"/>
    <property type="evidence" value="ECO:0007669"/>
    <property type="project" value="TreeGrafter"/>
</dbReference>
<dbReference type="InterPro" id="IPR000866">
    <property type="entry name" value="AhpC/TSA"/>
</dbReference>
<dbReference type="GO" id="GO:0045454">
    <property type="term" value="P:cell redox homeostasis"/>
    <property type="evidence" value="ECO:0007669"/>
    <property type="project" value="TreeGrafter"/>
</dbReference>
<comment type="subcellular location">
    <subcellularLocation>
        <location evidence="1">Cytoplasm</location>
    </subcellularLocation>
</comment>
<comment type="similarity">
    <text evidence="2">Belongs to the peroxiredoxin family. AhpC/Prx1 subfamily.</text>
</comment>
<dbReference type="HOGENOM" id="CLU_042529_21_1_6"/>
<evidence type="ECO:0000313" key="13">
    <source>
        <dbReference type="Proteomes" id="UP000000562"/>
    </source>
</evidence>
<dbReference type="KEGG" id="wbr:ahpC"/>
<evidence type="ECO:0000313" key="12">
    <source>
        <dbReference type="EMBL" id="BAC24633.1"/>
    </source>
</evidence>
<dbReference type="GO" id="GO:0033554">
    <property type="term" value="P:cellular response to stress"/>
    <property type="evidence" value="ECO:0007669"/>
    <property type="project" value="TreeGrafter"/>
</dbReference>
<evidence type="ECO:0000256" key="5">
    <source>
        <dbReference type="ARBA" id="ARBA00023002"/>
    </source>
</evidence>
<accession>Q8D267</accession>
<dbReference type="PANTHER" id="PTHR10681">
    <property type="entry name" value="THIOREDOXIN PEROXIDASE"/>
    <property type="match status" value="1"/>
</dbReference>
<dbReference type="Gene3D" id="3.40.30.10">
    <property type="entry name" value="Glutaredoxin"/>
    <property type="match status" value="1"/>
</dbReference>
<evidence type="ECO:0000256" key="3">
    <source>
        <dbReference type="ARBA" id="ARBA00022490"/>
    </source>
</evidence>
<dbReference type="STRING" id="36870.gene:10368991"/>
<keyword evidence="4" id="KW-0575">Peroxidase</keyword>
<protein>
    <recommendedName>
        <fullName evidence="8">Thioredoxin peroxidase</fullName>
    </recommendedName>
</protein>
<feature type="domain" description="Thioredoxin" evidence="11">
    <location>
        <begin position="1"/>
        <end position="162"/>
    </location>
</feature>
<evidence type="ECO:0000256" key="7">
    <source>
        <dbReference type="ARBA" id="ARBA00023284"/>
    </source>
</evidence>
<dbReference type="GO" id="GO:0006979">
    <property type="term" value="P:response to oxidative stress"/>
    <property type="evidence" value="ECO:0007669"/>
    <property type="project" value="TreeGrafter"/>
</dbReference>
<organism evidence="12 13">
    <name type="scientific">Wigglesworthia glossinidia brevipalpis</name>
    <dbReference type="NCBI Taxonomy" id="36870"/>
    <lineage>
        <taxon>Bacteria</taxon>
        <taxon>Pseudomonadati</taxon>
        <taxon>Pseudomonadota</taxon>
        <taxon>Gammaproteobacteria</taxon>
        <taxon>Enterobacterales</taxon>
        <taxon>Erwiniaceae</taxon>
        <taxon>Wigglesworthia</taxon>
    </lineage>
</organism>
<dbReference type="FunFam" id="3.40.30.10:FF:000002">
    <property type="entry name" value="Alkyl hydroperoxide reductase C"/>
    <property type="match status" value="1"/>
</dbReference>
<dbReference type="PROSITE" id="PS51352">
    <property type="entry name" value="THIOREDOXIN_2"/>
    <property type="match status" value="1"/>
</dbReference>
<dbReference type="InterPro" id="IPR013766">
    <property type="entry name" value="Thioredoxin_domain"/>
</dbReference>